<feature type="binding site" evidence="11">
    <location>
        <begin position="13"/>
        <end position="20"/>
    </location>
    <ligand>
        <name>ATP</name>
        <dbReference type="ChEBI" id="CHEBI:30616"/>
    </ligand>
</feature>
<feature type="domain" description="tRNA-specific 2-thiouridylase MnmA-like C-terminal" evidence="12">
    <location>
        <begin position="298"/>
        <end position="354"/>
    </location>
</feature>
<sequence length="355" mass="39323">MNESLDRKKVILGLSGGVDSTTAALLLKEKGMEVTGLYFDVSSGNEEGRRAAEAAADQIGIPFLYRNVHQLFQDTVIDNFCSEYAAGRTPNPCVFCNPTVKFKILTQEADRAGAFHIATGHYARTAYNAQLGWTVRRAASEKKDQSYMLYRLPAEVIERLLLPLALMEHKEQAREIARQNHMNNADLKDSQEICFIADDENYADYIKRHGYSIEEGDFIDKEGNVLGRHKGLIHYTIGQRKGLGITFGKPVFVTAMDPAANTVTLGDHEDLFSREVICSGSFFSMTGSSCMPEILEGARVMAKIRYAARPAPAQIMTKPDGRILTVFDEKQRAATPGQSIVFYLDDCVVGGGFIE</sequence>
<dbReference type="GO" id="GO:0005737">
    <property type="term" value="C:cytoplasm"/>
    <property type="evidence" value="ECO:0007669"/>
    <property type="project" value="UniProtKB-SubCell"/>
</dbReference>
<evidence type="ECO:0000256" key="8">
    <source>
        <dbReference type="ARBA" id="ARBA00023157"/>
    </source>
</evidence>
<dbReference type="HAMAP" id="MF_00144">
    <property type="entry name" value="tRNA_thiouridyl_MnmA"/>
    <property type="match status" value="1"/>
</dbReference>
<evidence type="ECO:0000256" key="11">
    <source>
        <dbReference type="HAMAP-Rule" id="MF_00144"/>
    </source>
</evidence>
<feature type="binding site" evidence="11">
    <location>
        <position position="39"/>
    </location>
    <ligand>
        <name>ATP</name>
        <dbReference type="ChEBI" id="CHEBI:30616"/>
    </ligand>
</feature>
<keyword evidence="7 11" id="KW-0694">RNA-binding</keyword>
<comment type="subcellular location">
    <subcellularLocation>
        <location evidence="11">Cytoplasm</location>
    </subcellularLocation>
</comment>
<keyword evidence="1 11" id="KW-0963">Cytoplasm</keyword>
<dbReference type="InterPro" id="IPR046885">
    <property type="entry name" value="MnmA-like_C"/>
</dbReference>
<keyword evidence="2 11" id="KW-0820">tRNA-binding</keyword>
<dbReference type="NCBIfam" id="TIGR00420">
    <property type="entry name" value="trmU"/>
    <property type="match status" value="1"/>
</dbReference>
<evidence type="ECO:0000256" key="6">
    <source>
        <dbReference type="ARBA" id="ARBA00022840"/>
    </source>
</evidence>
<feature type="region of interest" description="Interaction with tRNA" evidence="11">
    <location>
        <begin position="143"/>
        <end position="145"/>
    </location>
</feature>
<dbReference type="InterPro" id="IPR004506">
    <property type="entry name" value="MnmA-like"/>
</dbReference>
<dbReference type="Pfam" id="PF03054">
    <property type="entry name" value="tRNA_Me_trans"/>
    <property type="match status" value="1"/>
</dbReference>
<evidence type="ECO:0000313" key="15">
    <source>
        <dbReference type="Proteomes" id="UP001065549"/>
    </source>
</evidence>
<proteinExistence type="inferred from homology"/>
<dbReference type="RefSeq" id="WP_253019686.1">
    <property type="nucleotide sequence ID" value="NZ_JAOSHN010000002.1"/>
</dbReference>
<organism evidence="14 15">
    <name type="scientific">Hominibacterium faecale</name>
    <dbReference type="NCBI Taxonomy" id="2839743"/>
    <lineage>
        <taxon>Bacteria</taxon>
        <taxon>Bacillati</taxon>
        <taxon>Bacillota</taxon>
        <taxon>Clostridia</taxon>
        <taxon>Peptostreptococcales</taxon>
        <taxon>Anaerovoracaceae</taxon>
        <taxon>Hominibacterium</taxon>
    </lineage>
</organism>
<dbReference type="AlphaFoldDB" id="A0A9J6QT85"/>
<dbReference type="GO" id="GO:0002143">
    <property type="term" value="P:tRNA wobble position uridine thiolation"/>
    <property type="evidence" value="ECO:0007669"/>
    <property type="project" value="TreeGrafter"/>
</dbReference>
<dbReference type="GO" id="GO:0000049">
    <property type="term" value="F:tRNA binding"/>
    <property type="evidence" value="ECO:0007669"/>
    <property type="project" value="UniProtKB-KW"/>
</dbReference>
<dbReference type="Proteomes" id="UP001065549">
    <property type="component" value="Unassembled WGS sequence"/>
</dbReference>
<keyword evidence="4 11" id="KW-0819">tRNA processing</keyword>
<feature type="active site" description="Cysteine persulfide intermediate" evidence="11">
    <location>
        <position position="194"/>
    </location>
</feature>
<evidence type="ECO:0000259" key="13">
    <source>
        <dbReference type="Pfam" id="PF20259"/>
    </source>
</evidence>
<keyword evidence="6 11" id="KW-0067">ATP-binding</keyword>
<evidence type="ECO:0000256" key="7">
    <source>
        <dbReference type="ARBA" id="ARBA00022884"/>
    </source>
</evidence>
<evidence type="ECO:0000259" key="12">
    <source>
        <dbReference type="Pfam" id="PF20258"/>
    </source>
</evidence>
<evidence type="ECO:0000256" key="9">
    <source>
        <dbReference type="ARBA" id="ARBA00051542"/>
    </source>
</evidence>
<gene>
    <name evidence="11 14" type="primary">mnmA</name>
    <name evidence="14" type="ORF">OBO34_06140</name>
</gene>
<comment type="catalytic activity">
    <reaction evidence="9 11">
        <text>S-sulfanyl-L-cysteinyl-[protein] + uridine(34) in tRNA + AH2 + ATP = 2-thiouridine(34) in tRNA + L-cysteinyl-[protein] + A + AMP + diphosphate + H(+)</text>
        <dbReference type="Rhea" id="RHEA:47032"/>
        <dbReference type="Rhea" id="RHEA-COMP:10131"/>
        <dbReference type="Rhea" id="RHEA-COMP:11726"/>
        <dbReference type="Rhea" id="RHEA-COMP:11727"/>
        <dbReference type="Rhea" id="RHEA-COMP:11728"/>
        <dbReference type="ChEBI" id="CHEBI:13193"/>
        <dbReference type="ChEBI" id="CHEBI:15378"/>
        <dbReference type="ChEBI" id="CHEBI:17499"/>
        <dbReference type="ChEBI" id="CHEBI:29950"/>
        <dbReference type="ChEBI" id="CHEBI:30616"/>
        <dbReference type="ChEBI" id="CHEBI:33019"/>
        <dbReference type="ChEBI" id="CHEBI:61963"/>
        <dbReference type="ChEBI" id="CHEBI:65315"/>
        <dbReference type="ChEBI" id="CHEBI:87170"/>
        <dbReference type="ChEBI" id="CHEBI:456215"/>
        <dbReference type="EC" id="2.8.1.13"/>
    </reaction>
</comment>
<dbReference type="EC" id="2.8.1.13" evidence="11"/>
<name>A0A9J6QT85_9FIRM</name>
<dbReference type="InterPro" id="IPR046884">
    <property type="entry name" value="MnmA-like_central"/>
</dbReference>
<feature type="domain" description="tRNA-specific 2-thiouridylase MnmA-like central" evidence="13">
    <location>
        <begin position="204"/>
        <end position="266"/>
    </location>
</feature>
<dbReference type="EMBL" id="JAOSHN010000002">
    <property type="protein sequence ID" value="MCU7377931.1"/>
    <property type="molecule type" value="Genomic_DNA"/>
</dbReference>
<evidence type="ECO:0000313" key="14">
    <source>
        <dbReference type="EMBL" id="MCU7377931.1"/>
    </source>
</evidence>
<comment type="caution">
    <text evidence="14">The sequence shown here is derived from an EMBL/GenBank/DDBJ whole genome shotgun (WGS) entry which is preliminary data.</text>
</comment>
<accession>A0A9J6QT85</accession>
<dbReference type="Pfam" id="PF20258">
    <property type="entry name" value="tRNA_Me_trans_C"/>
    <property type="match status" value="1"/>
</dbReference>
<dbReference type="InterPro" id="IPR014729">
    <property type="entry name" value="Rossmann-like_a/b/a_fold"/>
</dbReference>
<reference evidence="14" key="1">
    <citation type="submission" date="2022-09" db="EMBL/GenBank/DDBJ databases">
        <title>Culturomic study of gut microbiota in children with autism spectrum disorder.</title>
        <authorList>
            <person name="Efimov B.A."/>
            <person name="Chaplin A.V."/>
            <person name="Sokolova S.R."/>
            <person name="Pikina A.P."/>
            <person name="Korzhanova M."/>
            <person name="Belova V."/>
            <person name="Korostin D."/>
        </authorList>
    </citation>
    <scope>NUCLEOTIDE SEQUENCE</scope>
    <source>
        <strain evidence="14">ASD5510</strain>
    </source>
</reference>
<keyword evidence="8" id="KW-1015">Disulfide bond</keyword>
<dbReference type="NCBIfam" id="NF001138">
    <property type="entry name" value="PRK00143.1"/>
    <property type="match status" value="1"/>
</dbReference>
<comment type="similarity">
    <text evidence="11">Belongs to the MnmA/TRMU family.</text>
</comment>
<dbReference type="Gene3D" id="2.40.30.10">
    <property type="entry name" value="Translation factors"/>
    <property type="match status" value="1"/>
</dbReference>
<evidence type="ECO:0000256" key="1">
    <source>
        <dbReference type="ARBA" id="ARBA00022490"/>
    </source>
</evidence>
<keyword evidence="5 11" id="KW-0547">Nucleotide-binding</keyword>
<dbReference type="CDD" id="cd01998">
    <property type="entry name" value="MnmA_TRMU-like"/>
    <property type="match status" value="1"/>
</dbReference>
<evidence type="ECO:0000256" key="10">
    <source>
        <dbReference type="ARBA" id="ARBA00056575"/>
    </source>
</evidence>
<feature type="region of interest" description="Interaction with tRNA" evidence="11">
    <location>
        <begin position="305"/>
        <end position="306"/>
    </location>
</feature>
<evidence type="ECO:0000256" key="2">
    <source>
        <dbReference type="ARBA" id="ARBA00022555"/>
    </source>
</evidence>
<protein>
    <recommendedName>
        <fullName evidence="11">tRNA-specific 2-thiouridylase MnmA</fullName>
        <ecNumber evidence="11">2.8.1.13</ecNumber>
    </recommendedName>
</protein>
<feature type="binding site" evidence="11">
    <location>
        <position position="120"/>
    </location>
    <ligand>
        <name>ATP</name>
        <dbReference type="ChEBI" id="CHEBI:30616"/>
    </ligand>
</feature>
<evidence type="ECO:0000256" key="5">
    <source>
        <dbReference type="ARBA" id="ARBA00022741"/>
    </source>
</evidence>
<dbReference type="FunFam" id="2.30.30.280:FF:000001">
    <property type="entry name" value="tRNA-specific 2-thiouridylase MnmA"/>
    <property type="match status" value="1"/>
</dbReference>
<comment type="caution">
    <text evidence="11">Lacks conserved residue(s) required for the propagation of feature annotation.</text>
</comment>
<keyword evidence="15" id="KW-1185">Reference proteome</keyword>
<dbReference type="GO" id="GO:0103016">
    <property type="term" value="F:tRNA-uridine 2-sulfurtransferase activity"/>
    <property type="evidence" value="ECO:0007669"/>
    <property type="project" value="UniProtKB-EC"/>
</dbReference>
<dbReference type="Gene3D" id="3.40.50.620">
    <property type="entry name" value="HUPs"/>
    <property type="match status" value="1"/>
</dbReference>
<dbReference type="InterPro" id="IPR023382">
    <property type="entry name" value="MnmA-like_central_sf"/>
</dbReference>
<evidence type="ECO:0000256" key="4">
    <source>
        <dbReference type="ARBA" id="ARBA00022694"/>
    </source>
</evidence>
<feature type="active site" description="Nucleophile" evidence="11">
    <location>
        <position position="96"/>
    </location>
</feature>
<dbReference type="SUPFAM" id="SSF52402">
    <property type="entry name" value="Adenine nucleotide alpha hydrolases-like"/>
    <property type="match status" value="1"/>
</dbReference>
<dbReference type="Pfam" id="PF20259">
    <property type="entry name" value="tRNA_Me_trans_M"/>
    <property type="match status" value="1"/>
</dbReference>
<keyword evidence="3 11" id="KW-0808">Transferase</keyword>
<dbReference type="PANTHER" id="PTHR11933:SF5">
    <property type="entry name" value="MITOCHONDRIAL TRNA-SPECIFIC 2-THIOURIDYLASE 1"/>
    <property type="match status" value="1"/>
</dbReference>
<dbReference type="GO" id="GO:0005524">
    <property type="term" value="F:ATP binding"/>
    <property type="evidence" value="ECO:0007669"/>
    <property type="project" value="UniProtKB-KW"/>
</dbReference>
<evidence type="ECO:0000256" key="3">
    <source>
        <dbReference type="ARBA" id="ARBA00022679"/>
    </source>
</evidence>
<dbReference type="PANTHER" id="PTHR11933">
    <property type="entry name" value="TRNA 5-METHYLAMINOMETHYL-2-THIOURIDYLATE -METHYLTRANSFERASE"/>
    <property type="match status" value="1"/>
</dbReference>
<comment type="function">
    <text evidence="10 11">Catalyzes the 2-thiolation of uridine at the wobble position (U34) of tRNA, leading to the formation of s(2)U34.</text>
</comment>
<feature type="site" description="Interaction with tRNA" evidence="11">
    <location>
        <position position="338"/>
    </location>
</feature>
<dbReference type="Gene3D" id="2.30.30.280">
    <property type="entry name" value="Adenine nucleotide alpha hydrolases-like domains"/>
    <property type="match status" value="1"/>
</dbReference>
<feature type="site" description="Interaction with tRNA" evidence="11">
    <location>
        <position position="121"/>
    </location>
</feature>